<proteinExistence type="predicted"/>
<dbReference type="AlphaFoldDB" id="A0A6H1U993"/>
<evidence type="ECO:0000259" key="1">
    <source>
        <dbReference type="PROSITE" id="PS50056"/>
    </source>
</evidence>
<evidence type="ECO:0000313" key="3">
    <source>
        <dbReference type="Proteomes" id="UP000501602"/>
    </source>
</evidence>
<dbReference type="InterPro" id="IPR029021">
    <property type="entry name" value="Prot-tyrosine_phosphatase-like"/>
</dbReference>
<dbReference type="KEGG" id="fes:HER31_01070"/>
<organism evidence="2 3">
    <name type="scientific">Ferrimonas lipolytica</name>
    <dbReference type="NCBI Taxonomy" id="2724191"/>
    <lineage>
        <taxon>Bacteria</taxon>
        <taxon>Pseudomonadati</taxon>
        <taxon>Pseudomonadota</taxon>
        <taxon>Gammaproteobacteria</taxon>
        <taxon>Alteromonadales</taxon>
        <taxon>Ferrimonadaceae</taxon>
        <taxon>Ferrimonas</taxon>
    </lineage>
</organism>
<feature type="domain" description="Tyrosine specific protein phosphatases" evidence="1">
    <location>
        <begin position="87"/>
        <end position="154"/>
    </location>
</feature>
<dbReference type="PROSITE" id="PS00383">
    <property type="entry name" value="TYR_PHOSPHATASE_1"/>
    <property type="match status" value="1"/>
</dbReference>
<dbReference type="InterPro" id="IPR000387">
    <property type="entry name" value="Tyr_Pase_dom"/>
</dbReference>
<sequence length="158" mass="16329">MAFQLALTEIGELAFALHSAPGLDGAIAADIALLKQAGVGVVVTTLTSEELHRFQLTALGSTVQNADMVWLHLPVVDKSLPAERFAAGWADALEQLQQSAAAGERISVHCRGGTGRTGLVAAKIALALDAEFDATVAAIRAARPGALSAEAQLTYLKG</sequence>
<dbReference type="SUPFAM" id="SSF52799">
    <property type="entry name" value="(Phosphotyrosine protein) phosphatases II"/>
    <property type="match status" value="1"/>
</dbReference>
<accession>A0A6H1U993</accession>
<dbReference type="Gene3D" id="3.90.190.10">
    <property type="entry name" value="Protein tyrosine phosphatase superfamily"/>
    <property type="match status" value="1"/>
</dbReference>
<protein>
    <recommendedName>
        <fullName evidence="1">Tyrosine specific protein phosphatases domain-containing protein</fullName>
    </recommendedName>
</protein>
<dbReference type="EMBL" id="CP051180">
    <property type="protein sequence ID" value="QIZ75611.1"/>
    <property type="molecule type" value="Genomic_DNA"/>
</dbReference>
<evidence type="ECO:0000313" key="2">
    <source>
        <dbReference type="EMBL" id="QIZ75611.1"/>
    </source>
</evidence>
<gene>
    <name evidence="2" type="ORF">HER31_01070</name>
</gene>
<dbReference type="PROSITE" id="PS50056">
    <property type="entry name" value="TYR_PHOSPHATASE_2"/>
    <property type="match status" value="1"/>
</dbReference>
<name>A0A6H1U993_9GAMM</name>
<dbReference type="Proteomes" id="UP000501602">
    <property type="component" value="Chromosome"/>
</dbReference>
<dbReference type="RefSeq" id="WP_168658872.1">
    <property type="nucleotide sequence ID" value="NZ_CP051180.1"/>
</dbReference>
<dbReference type="Pfam" id="PF22785">
    <property type="entry name" value="Tc-R-P"/>
    <property type="match status" value="1"/>
</dbReference>
<reference evidence="2 3" key="1">
    <citation type="submission" date="2020-04" db="EMBL/GenBank/DDBJ databases">
        <title>Ferrimonas sp. S7 isolated from sea water.</title>
        <authorList>
            <person name="Bae S.S."/>
            <person name="Baek K."/>
        </authorList>
    </citation>
    <scope>NUCLEOTIDE SEQUENCE [LARGE SCALE GENOMIC DNA]</scope>
    <source>
        <strain evidence="2 3">S7</strain>
    </source>
</reference>
<dbReference type="InterPro" id="IPR016130">
    <property type="entry name" value="Tyr_Pase_AS"/>
</dbReference>
<keyword evidence="3" id="KW-1185">Reference proteome</keyword>